<evidence type="ECO:0000256" key="3">
    <source>
        <dbReference type="ARBA" id="ARBA00022448"/>
    </source>
</evidence>
<feature type="transmembrane region" description="Helical" evidence="8">
    <location>
        <begin position="263"/>
        <end position="285"/>
    </location>
</feature>
<feature type="transmembrane region" description="Helical" evidence="8">
    <location>
        <begin position="355"/>
        <end position="373"/>
    </location>
</feature>
<evidence type="ECO:0000256" key="6">
    <source>
        <dbReference type="ARBA" id="ARBA00022989"/>
    </source>
</evidence>
<feature type="transmembrane region" description="Helical" evidence="8">
    <location>
        <begin position="233"/>
        <end position="257"/>
    </location>
</feature>
<dbReference type="GO" id="GO:0043190">
    <property type="term" value="C:ATP-binding cassette (ABC) transporter complex"/>
    <property type="evidence" value="ECO:0007669"/>
    <property type="project" value="InterPro"/>
</dbReference>
<evidence type="ECO:0000313" key="12">
    <source>
        <dbReference type="EMBL" id="SSA44270.1"/>
    </source>
</evidence>
<dbReference type="PANTHER" id="PTHR30294:SF29">
    <property type="entry name" value="MULTIDRUG ABC TRANSPORTER PERMEASE YBHS-RELATED"/>
    <property type="match status" value="1"/>
</dbReference>
<evidence type="ECO:0000259" key="10">
    <source>
        <dbReference type="PROSITE" id="PS51012"/>
    </source>
</evidence>
<proteinExistence type="inferred from homology"/>
<dbReference type="Gene3D" id="3.40.1710.10">
    <property type="entry name" value="abc type-2 transporter like domain"/>
    <property type="match status" value="1"/>
</dbReference>
<feature type="compositionally biased region" description="Basic residues" evidence="9">
    <location>
        <begin position="426"/>
        <end position="440"/>
    </location>
</feature>
<evidence type="ECO:0000313" key="14">
    <source>
        <dbReference type="Proteomes" id="UP000251571"/>
    </source>
</evidence>
<feature type="region of interest" description="Disordered" evidence="9">
    <location>
        <begin position="382"/>
        <end position="440"/>
    </location>
</feature>
<evidence type="ECO:0000256" key="1">
    <source>
        <dbReference type="ARBA" id="ARBA00004651"/>
    </source>
</evidence>
<evidence type="ECO:0000256" key="9">
    <source>
        <dbReference type="SAM" id="MobiDB-lite"/>
    </source>
</evidence>
<dbReference type="Pfam" id="PF12698">
    <property type="entry name" value="ABC2_membrane_3"/>
    <property type="match status" value="1"/>
</dbReference>
<protein>
    <recommendedName>
        <fullName evidence="8">Transport permease protein</fullName>
    </recommendedName>
</protein>
<keyword evidence="4 8" id="KW-1003">Cell membrane</keyword>
<gene>
    <name evidence="11" type="ORF">BCF38_10376</name>
    <name evidence="12" type="ORF">SAMN05421539_10376</name>
</gene>
<dbReference type="Proteomes" id="UP000245839">
    <property type="component" value="Unassembled WGS sequence"/>
</dbReference>
<evidence type="ECO:0000256" key="4">
    <source>
        <dbReference type="ARBA" id="ARBA00022475"/>
    </source>
</evidence>
<feature type="transmembrane region" description="Helical" evidence="8">
    <location>
        <begin position="189"/>
        <end position="207"/>
    </location>
</feature>
<dbReference type="Proteomes" id="UP000251571">
    <property type="component" value="Unassembled WGS sequence"/>
</dbReference>
<feature type="transmembrane region" description="Helical" evidence="8">
    <location>
        <begin position="297"/>
        <end position="315"/>
    </location>
</feature>
<keyword evidence="6 8" id="KW-1133">Transmembrane helix</keyword>
<dbReference type="InterPro" id="IPR047817">
    <property type="entry name" value="ABC2_TM_bact-type"/>
</dbReference>
<sequence>MISVRRVTAILRKELLQLRRDRLTFGMIPFIQLVRFGYAINTEVRHIPAAMVDQSESSLGQALTHMLEATQVVRFEKRFATVEEAERAILRAKVRAAFIIPHDLDDRLVRNPAIASRFAAPAQGDAGRPVAQWTANGSDTLVAGAIRSLRTMPLGELFRAPSTPATPTFEVTLYYNPEQRSVVNIVPDLVGIILTMTMIMFTAAAIVRESERGKMEMLITTPIRPLELMIGKIIPFVGIGLIQVGVILGLGAALFSVTVAGSLGTLLVVTLLFILASLSLGLVLSTFAKSQMQAMQMTVFVLLPSILLSGFMFPYEAMPEAAQRIADLLPATHFMRIIRGVVLRDADLADLGPDGAWLLGFTMLGLIVASLRFRTRLDCWQGGHRTTQTGRRRPVRPNCGTGSWQASSAMSSSGTTSRSTAISRASSRRSSSRRKTRRRA</sequence>
<dbReference type="InterPro" id="IPR051449">
    <property type="entry name" value="ABC-2_transporter_component"/>
</dbReference>
<comment type="caution">
    <text evidence="8">Lacks conserved residue(s) required for the propagation of feature annotation.</text>
</comment>
<feature type="domain" description="ABC transmembrane type-2" evidence="10">
    <location>
        <begin position="139"/>
        <end position="376"/>
    </location>
</feature>
<keyword evidence="13" id="KW-1185">Reference proteome</keyword>
<feature type="compositionally biased region" description="Low complexity" evidence="9">
    <location>
        <begin position="406"/>
        <end position="425"/>
    </location>
</feature>
<evidence type="ECO:0000256" key="2">
    <source>
        <dbReference type="ARBA" id="ARBA00007783"/>
    </source>
</evidence>
<evidence type="ECO:0000313" key="13">
    <source>
        <dbReference type="Proteomes" id="UP000245839"/>
    </source>
</evidence>
<keyword evidence="3 8" id="KW-0813">Transport</keyword>
<reference evidence="11 13" key="2">
    <citation type="submission" date="2018-03" db="EMBL/GenBank/DDBJ databases">
        <title>Genomic Encyclopedia of Archaeal and Bacterial Type Strains, Phase II (KMG-II): from individual species to whole genera.</title>
        <authorList>
            <person name="Goeker M."/>
        </authorList>
    </citation>
    <scope>NUCLEOTIDE SEQUENCE [LARGE SCALE GENOMIC DNA]</scope>
    <source>
        <strain evidence="11 13">DSM 25227</strain>
    </source>
</reference>
<dbReference type="AlphaFoldDB" id="A0A2Y9AIY6"/>
<accession>A0A2Y9AIY6</accession>
<dbReference type="PROSITE" id="PS51012">
    <property type="entry name" value="ABC_TM2"/>
    <property type="match status" value="1"/>
</dbReference>
<organism evidence="12 14">
    <name type="scientific">Jannaschia seohaensis</name>
    <dbReference type="NCBI Taxonomy" id="475081"/>
    <lineage>
        <taxon>Bacteria</taxon>
        <taxon>Pseudomonadati</taxon>
        <taxon>Pseudomonadota</taxon>
        <taxon>Alphaproteobacteria</taxon>
        <taxon>Rhodobacterales</taxon>
        <taxon>Roseobacteraceae</taxon>
        <taxon>Jannaschia</taxon>
    </lineage>
</organism>
<dbReference type="EMBL" id="UETC01000003">
    <property type="protein sequence ID" value="SSA44270.1"/>
    <property type="molecule type" value="Genomic_DNA"/>
</dbReference>
<evidence type="ECO:0000313" key="11">
    <source>
        <dbReference type="EMBL" id="PWJ20261.1"/>
    </source>
</evidence>
<reference evidence="12 14" key="1">
    <citation type="submission" date="2016-10" db="EMBL/GenBank/DDBJ databases">
        <authorList>
            <person name="Cai Z."/>
        </authorList>
    </citation>
    <scope>NUCLEOTIDE SEQUENCE [LARGE SCALE GENOMIC DNA]</scope>
    <source>
        <strain evidence="12 14">DSM 25227</strain>
    </source>
</reference>
<keyword evidence="7 8" id="KW-0472">Membrane</keyword>
<dbReference type="PRINTS" id="PR00164">
    <property type="entry name" value="ABC2TRNSPORT"/>
</dbReference>
<comment type="similarity">
    <text evidence="2 8">Belongs to the ABC-2 integral membrane protein family.</text>
</comment>
<comment type="subcellular location">
    <subcellularLocation>
        <location evidence="8">Cell inner membrane</location>
        <topology evidence="8">Multi-pass membrane protein</topology>
    </subcellularLocation>
    <subcellularLocation>
        <location evidence="1">Cell membrane</location>
        <topology evidence="1">Multi-pass membrane protein</topology>
    </subcellularLocation>
</comment>
<dbReference type="InterPro" id="IPR013525">
    <property type="entry name" value="ABC2_TM"/>
</dbReference>
<dbReference type="EMBL" id="QGDJ01000003">
    <property type="protein sequence ID" value="PWJ20261.1"/>
    <property type="molecule type" value="Genomic_DNA"/>
</dbReference>
<keyword evidence="5 8" id="KW-0812">Transmembrane</keyword>
<dbReference type="InterPro" id="IPR000412">
    <property type="entry name" value="ABC_2_transport"/>
</dbReference>
<evidence type="ECO:0000256" key="8">
    <source>
        <dbReference type="RuleBase" id="RU361157"/>
    </source>
</evidence>
<evidence type="ECO:0000256" key="5">
    <source>
        <dbReference type="ARBA" id="ARBA00022692"/>
    </source>
</evidence>
<dbReference type="GO" id="GO:0140359">
    <property type="term" value="F:ABC-type transporter activity"/>
    <property type="evidence" value="ECO:0007669"/>
    <property type="project" value="InterPro"/>
</dbReference>
<evidence type="ECO:0000256" key="7">
    <source>
        <dbReference type="ARBA" id="ARBA00023136"/>
    </source>
</evidence>
<dbReference type="PANTHER" id="PTHR30294">
    <property type="entry name" value="MEMBRANE COMPONENT OF ABC TRANSPORTER YHHJ-RELATED"/>
    <property type="match status" value="1"/>
</dbReference>
<name>A0A2Y9AIY6_9RHOB</name>